<dbReference type="InterPro" id="IPR051541">
    <property type="entry name" value="PTS_SugarTrans_NitroReg"/>
</dbReference>
<dbReference type="Pfam" id="PF00359">
    <property type="entry name" value="PTS_EIIA_2"/>
    <property type="match status" value="1"/>
</dbReference>
<dbReference type="Proteomes" id="UP000823615">
    <property type="component" value="Unassembled WGS sequence"/>
</dbReference>
<dbReference type="PANTHER" id="PTHR47738">
    <property type="entry name" value="PTS SYSTEM FRUCTOSE-LIKE EIIA COMPONENT-RELATED"/>
    <property type="match status" value="1"/>
</dbReference>
<dbReference type="CDD" id="cd00211">
    <property type="entry name" value="PTS_IIA_fru"/>
    <property type="match status" value="1"/>
</dbReference>
<dbReference type="AlphaFoldDB" id="A0A9D9DZ22"/>
<evidence type="ECO:0000313" key="3">
    <source>
        <dbReference type="Proteomes" id="UP000823615"/>
    </source>
</evidence>
<keyword evidence="2" id="KW-0762">Sugar transport</keyword>
<dbReference type="PROSITE" id="PS51094">
    <property type="entry name" value="PTS_EIIA_TYPE_2"/>
    <property type="match status" value="1"/>
</dbReference>
<dbReference type="SUPFAM" id="SSF55804">
    <property type="entry name" value="Phoshotransferase/anion transport protein"/>
    <property type="match status" value="1"/>
</dbReference>
<protein>
    <submittedName>
        <fullName evidence="2">PTS sugar transporter subunit IIA</fullName>
    </submittedName>
</protein>
<evidence type="ECO:0000313" key="2">
    <source>
        <dbReference type="EMBL" id="MBO8436128.1"/>
    </source>
</evidence>
<dbReference type="PANTHER" id="PTHR47738:SF2">
    <property type="entry name" value="PTS SYSTEM FRUCTOSE-LIKE EIIA COMPONENT"/>
    <property type="match status" value="1"/>
</dbReference>
<gene>
    <name evidence="2" type="ORF">IAA97_04035</name>
</gene>
<dbReference type="InterPro" id="IPR016152">
    <property type="entry name" value="PTrfase/Anion_transptr"/>
</dbReference>
<feature type="domain" description="PTS EIIA type-2" evidence="1">
    <location>
        <begin position="1"/>
        <end position="146"/>
    </location>
</feature>
<reference evidence="2" key="2">
    <citation type="journal article" date="2021" name="PeerJ">
        <title>Extensive microbial diversity within the chicken gut microbiome revealed by metagenomics and culture.</title>
        <authorList>
            <person name="Gilroy R."/>
            <person name="Ravi A."/>
            <person name="Getino M."/>
            <person name="Pursley I."/>
            <person name="Horton D.L."/>
            <person name="Alikhan N.F."/>
            <person name="Baker D."/>
            <person name="Gharbi K."/>
            <person name="Hall N."/>
            <person name="Watson M."/>
            <person name="Adriaenssens E.M."/>
            <person name="Foster-Nyarko E."/>
            <person name="Jarju S."/>
            <person name="Secka A."/>
            <person name="Antonio M."/>
            <person name="Oren A."/>
            <person name="Chaudhuri R.R."/>
            <person name="La Ragione R."/>
            <person name="Hildebrand F."/>
            <person name="Pallen M.J."/>
        </authorList>
    </citation>
    <scope>NUCLEOTIDE SEQUENCE</scope>
    <source>
        <strain evidence="2">7293</strain>
    </source>
</reference>
<dbReference type="InterPro" id="IPR002178">
    <property type="entry name" value="PTS_EIIA_type-2_dom"/>
</dbReference>
<dbReference type="Gene3D" id="3.40.930.10">
    <property type="entry name" value="Mannitol-specific EII, Chain A"/>
    <property type="match status" value="1"/>
</dbReference>
<sequence>MTDSLKRVLCVVESTDKFDAIDETIAKCSIFSELPDKERFIKAVHRRERQQSTGIGHGVAIAHGRLPHLDQPVIALGYSKEGIIFDDKYPDPVSLIFVIASSQNRDAEYLKAVSSLLTWVHDPDFRRSLLSADKSDERVSAFLSMLEMQDFHPQY</sequence>
<comment type="caution">
    <text evidence="2">The sequence shown here is derived from an EMBL/GenBank/DDBJ whole genome shotgun (WGS) entry which is preliminary data.</text>
</comment>
<accession>A0A9D9DZ22</accession>
<keyword evidence="2" id="KW-0813">Transport</keyword>
<organism evidence="2 3">
    <name type="scientific">Candidatus Ornithospirochaeta stercoripullorum</name>
    <dbReference type="NCBI Taxonomy" id="2840899"/>
    <lineage>
        <taxon>Bacteria</taxon>
        <taxon>Pseudomonadati</taxon>
        <taxon>Spirochaetota</taxon>
        <taxon>Spirochaetia</taxon>
        <taxon>Spirochaetales</taxon>
        <taxon>Spirochaetaceae</taxon>
        <taxon>Spirochaetaceae incertae sedis</taxon>
        <taxon>Candidatus Ornithospirochaeta</taxon>
    </lineage>
</organism>
<evidence type="ECO:0000259" key="1">
    <source>
        <dbReference type="PROSITE" id="PS51094"/>
    </source>
</evidence>
<reference evidence="2" key="1">
    <citation type="submission" date="2020-10" db="EMBL/GenBank/DDBJ databases">
        <authorList>
            <person name="Gilroy R."/>
        </authorList>
    </citation>
    <scope>NUCLEOTIDE SEQUENCE</scope>
    <source>
        <strain evidence="2">7293</strain>
    </source>
</reference>
<proteinExistence type="predicted"/>
<dbReference type="EMBL" id="JADIMT010000052">
    <property type="protein sequence ID" value="MBO8436128.1"/>
    <property type="molecule type" value="Genomic_DNA"/>
</dbReference>
<name>A0A9D9DZ22_9SPIO</name>